<keyword evidence="5" id="KW-1185">Reference proteome</keyword>
<dbReference type="GO" id="GO:0005634">
    <property type="term" value="C:nucleus"/>
    <property type="evidence" value="ECO:0007669"/>
    <property type="project" value="UniProtKB-SubCell"/>
</dbReference>
<dbReference type="EMBL" id="EQ974111">
    <property type="protein sequence ID" value="EEF33499.1"/>
    <property type="molecule type" value="Genomic_DNA"/>
</dbReference>
<dbReference type="InParanoid" id="B9SSA6"/>
<dbReference type="PROSITE" id="PS51477">
    <property type="entry name" value="PAH"/>
    <property type="match status" value="1"/>
</dbReference>
<sequence>MCNPVMAKDISLSQEEYGFANRVGELFENQSEEMYRAFLHEWKLYEQGHKGKHDLYCEIAFLFCDNQEFVVELARFLRDYSIV</sequence>
<evidence type="ECO:0000256" key="3">
    <source>
        <dbReference type="PROSITE-ProRule" id="PRU00810"/>
    </source>
</evidence>
<dbReference type="SUPFAM" id="SSF47762">
    <property type="entry name" value="PAH2 domain"/>
    <property type="match status" value="1"/>
</dbReference>
<accession>B9SSA6</accession>
<dbReference type="InterPro" id="IPR003822">
    <property type="entry name" value="PAH"/>
</dbReference>
<reference evidence="5" key="1">
    <citation type="journal article" date="2010" name="Nat. Biotechnol.">
        <title>Draft genome sequence of the oilseed species Ricinus communis.</title>
        <authorList>
            <person name="Chan A.P."/>
            <person name="Crabtree J."/>
            <person name="Zhao Q."/>
            <person name="Lorenzi H."/>
            <person name="Orvis J."/>
            <person name="Puiu D."/>
            <person name="Melake-Berhan A."/>
            <person name="Jones K.M."/>
            <person name="Redman J."/>
            <person name="Chen G."/>
            <person name="Cahoon E.B."/>
            <person name="Gedil M."/>
            <person name="Stanke M."/>
            <person name="Haas B.J."/>
            <person name="Wortman J.R."/>
            <person name="Fraser-Liggett C.M."/>
            <person name="Ravel J."/>
            <person name="Rabinowicz P.D."/>
        </authorList>
    </citation>
    <scope>NUCLEOTIDE SEQUENCE [LARGE SCALE GENOMIC DNA]</scope>
    <source>
        <strain evidence="5">cv. Hale</strain>
    </source>
</reference>
<evidence type="ECO:0000256" key="1">
    <source>
        <dbReference type="ARBA" id="ARBA00004123"/>
    </source>
</evidence>
<organism evidence="4 5">
    <name type="scientific">Ricinus communis</name>
    <name type="common">Castor bean</name>
    <dbReference type="NCBI Taxonomy" id="3988"/>
    <lineage>
        <taxon>Eukaryota</taxon>
        <taxon>Viridiplantae</taxon>
        <taxon>Streptophyta</taxon>
        <taxon>Embryophyta</taxon>
        <taxon>Tracheophyta</taxon>
        <taxon>Spermatophyta</taxon>
        <taxon>Magnoliopsida</taxon>
        <taxon>eudicotyledons</taxon>
        <taxon>Gunneridae</taxon>
        <taxon>Pentapetalae</taxon>
        <taxon>rosids</taxon>
        <taxon>fabids</taxon>
        <taxon>Malpighiales</taxon>
        <taxon>Euphorbiaceae</taxon>
        <taxon>Acalyphoideae</taxon>
        <taxon>Acalypheae</taxon>
        <taxon>Ricinus</taxon>
    </lineage>
</organism>
<evidence type="ECO:0000313" key="5">
    <source>
        <dbReference type="Proteomes" id="UP000008311"/>
    </source>
</evidence>
<dbReference type="AlphaFoldDB" id="B9SSA6"/>
<protein>
    <submittedName>
        <fullName evidence="4">Uncharacterized protein</fullName>
    </submittedName>
</protein>
<dbReference type="Proteomes" id="UP000008311">
    <property type="component" value="Unassembled WGS sequence"/>
</dbReference>
<gene>
    <name evidence="4" type="ORF">RCOM_1227930</name>
</gene>
<dbReference type="GO" id="GO:0006355">
    <property type="term" value="P:regulation of DNA-templated transcription"/>
    <property type="evidence" value="ECO:0007669"/>
    <property type="project" value="InterPro"/>
</dbReference>
<name>B9SSA6_RICCO</name>
<dbReference type="Gene3D" id="1.20.1160.11">
    <property type="entry name" value="Paired amphipathic helix"/>
    <property type="match status" value="1"/>
</dbReference>
<evidence type="ECO:0000313" key="4">
    <source>
        <dbReference type="EMBL" id="EEF33499.1"/>
    </source>
</evidence>
<keyword evidence="2 3" id="KW-0539">Nucleus</keyword>
<evidence type="ECO:0000256" key="2">
    <source>
        <dbReference type="ARBA" id="ARBA00023242"/>
    </source>
</evidence>
<proteinExistence type="predicted"/>
<dbReference type="InterPro" id="IPR036600">
    <property type="entry name" value="PAH_sf"/>
</dbReference>
<comment type="subcellular location">
    <subcellularLocation>
        <location evidence="1 3">Nucleus</location>
    </subcellularLocation>
</comment>